<keyword evidence="16" id="KW-1185">Reference proteome</keyword>
<sequence>MTFVLTLHFLLVLTFTARILLRDDLSPPGRLAWFIVLNVLPYFGTAVYFLFGEIDIGKRAVKRHDEIFDEIRANASHLMGDKTQVDTLIDPIYRPGFRYAGSINGFHTVAGNSAELMADGDATRARLVADIDAATDHVHVLYYIWLNDQTGGDVAQALIRAAQRGVTCRAMADGLGSRALIKSGLWRRMQESGVELAVALSFRNLLRTIVLSRFDLRNHRKITVIDGCITYCGSRNSADPEFLPKAKYAPWVDIMLRFEGPVVAQNQLLFASDWMQATGESLDQFKLIAEREVEPITGGFPAQVMGVGPTERRGATPQLFANLIASAQSELIISTPYFVPDATLLESLCAAAHRGVAVTLIYPKVNDSWIVSAASRSYYHQLLDAGCVIHEFKGGLLHAKTLTMDGCVSLIGSSNLDLRSFDLNYENNILLQDPATTLAIFERQQSYIASSDKVELSTVLAWPYYRRIWNNVIATIGPVL</sequence>
<dbReference type="OrthoDB" id="9814092at2"/>
<dbReference type="AlphaFoldDB" id="A0A1Y0D2B1"/>
<dbReference type="KEGG" id="opf:CBP31_00835"/>
<keyword evidence="7 13" id="KW-1133">Transmembrane helix</keyword>
<reference evidence="15 16" key="1">
    <citation type="journal article" date="2014" name="Int. J. Syst. Evol. Microbiol.">
        <title>Oceanisphaera profunda sp. nov., a marine bacterium isolated from deep-sea sediment, and emended description of the genus Oceanisphaera.</title>
        <authorList>
            <person name="Xu Z."/>
            <person name="Zhang X.Y."/>
            <person name="Su H.N."/>
            <person name="Yu Z.C."/>
            <person name="Liu C."/>
            <person name="Li H."/>
            <person name="Chen X.L."/>
            <person name="Song X.Y."/>
            <person name="Xie B.B."/>
            <person name="Qin Q.L."/>
            <person name="Zhou B.C."/>
            <person name="Shi M."/>
            <person name="Huang Y."/>
            <person name="Zhang Y.Z."/>
        </authorList>
    </citation>
    <scope>NUCLEOTIDE SEQUENCE [LARGE SCALE GENOMIC DNA]</scope>
    <source>
        <strain evidence="15 16">SM1222</strain>
    </source>
</reference>
<dbReference type="GO" id="GO:0005886">
    <property type="term" value="C:plasma membrane"/>
    <property type="evidence" value="ECO:0007669"/>
    <property type="project" value="UniProtKB-SubCell"/>
</dbReference>
<comment type="subcellular location">
    <subcellularLocation>
        <location evidence="1">Cell membrane</location>
        <topology evidence="1">Multi-pass membrane protein</topology>
    </subcellularLocation>
</comment>
<proteinExistence type="predicted"/>
<dbReference type="CDD" id="cd09158">
    <property type="entry name" value="PLDc_EcCLS_like_2"/>
    <property type="match status" value="1"/>
</dbReference>
<dbReference type="InterPro" id="IPR025202">
    <property type="entry name" value="PLD-like_dom"/>
</dbReference>
<dbReference type="EC" id="2.7.8.-" evidence="12"/>
<dbReference type="InterPro" id="IPR001736">
    <property type="entry name" value="PLipase_D/transphosphatidylase"/>
</dbReference>
<evidence type="ECO:0000256" key="11">
    <source>
        <dbReference type="ARBA" id="ARBA00023264"/>
    </source>
</evidence>
<dbReference type="Proteomes" id="UP000243937">
    <property type="component" value="Chromosome"/>
</dbReference>
<evidence type="ECO:0000256" key="1">
    <source>
        <dbReference type="ARBA" id="ARBA00004651"/>
    </source>
</evidence>
<accession>A0A1Y0D2B1</accession>
<keyword evidence="6" id="KW-0677">Repeat</keyword>
<evidence type="ECO:0000259" key="14">
    <source>
        <dbReference type="PROSITE" id="PS50035"/>
    </source>
</evidence>
<protein>
    <recommendedName>
        <fullName evidence="12">Cardiolipin synthase</fullName>
        <ecNumber evidence="12">2.7.8.-</ecNumber>
    </recommendedName>
</protein>
<organism evidence="15 16">
    <name type="scientific">Oceanisphaera profunda</name>
    <dbReference type="NCBI Taxonomy" id="1416627"/>
    <lineage>
        <taxon>Bacteria</taxon>
        <taxon>Pseudomonadati</taxon>
        <taxon>Pseudomonadota</taxon>
        <taxon>Gammaproteobacteria</taxon>
        <taxon>Aeromonadales</taxon>
        <taxon>Aeromonadaceae</taxon>
        <taxon>Oceanisphaera</taxon>
    </lineage>
</organism>
<evidence type="ECO:0000256" key="7">
    <source>
        <dbReference type="ARBA" id="ARBA00022989"/>
    </source>
</evidence>
<dbReference type="CDD" id="cd09152">
    <property type="entry name" value="PLDc_EcCLS_like_1"/>
    <property type="match status" value="1"/>
</dbReference>
<keyword evidence="9 13" id="KW-0472">Membrane</keyword>
<dbReference type="SUPFAM" id="SSF56024">
    <property type="entry name" value="Phospholipase D/nuclease"/>
    <property type="match status" value="2"/>
</dbReference>
<dbReference type="PROSITE" id="PS50035">
    <property type="entry name" value="PLD"/>
    <property type="match status" value="1"/>
</dbReference>
<dbReference type="Gene3D" id="3.30.870.10">
    <property type="entry name" value="Endonuclease Chain A"/>
    <property type="match status" value="2"/>
</dbReference>
<keyword evidence="5 13" id="KW-0812">Transmembrane</keyword>
<dbReference type="PANTHER" id="PTHR21248">
    <property type="entry name" value="CARDIOLIPIN SYNTHASE"/>
    <property type="match status" value="1"/>
</dbReference>
<dbReference type="RefSeq" id="WP_087034440.1">
    <property type="nucleotide sequence ID" value="NZ_CP021377.1"/>
</dbReference>
<evidence type="ECO:0000256" key="5">
    <source>
        <dbReference type="ARBA" id="ARBA00022692"/>
    </source>
</evidence>
<dbReference type="PANTHER" id="PTHR21248:SF22">
    <property type="entry name" value="PHOSPHOLIPASE D"/>
    <property type="match status" value="1"/>
</dbReference>
<name>A0A1Y0D2B1_9GAMM</name>
<evidence type="ECO:0000256" key="12">
    <source>
        <dbReference type="NCBIfam" id="TIGR04265"/>
    </source>
</evidence>
<dbReference type="Pfam" id="PF13091">
    <property type="entry name" value="PLDc_2"/>
    <property type="match status" value="2"/>
</dbReference>
<dbReference type="SMART" id="SM00155">
    <property type="entry name" value="PLDc"/>
    <property type="match status" value="2"/>
</dbReference>
<keyword evidence="8" id="KW-0443">Lipid metabolism</keyword>
<evidence type="ECO:0000256" key="6">
    <source>
        <dbReference type="ARBA" id="ARBA00022737"/>
    </source>
</evidence>
<evidence type="ECO:0000256" key="9">
    <source>
        <dbReference type="ARBA" id="ARBA00023136"/>
    </source>
</evidence>
<evidence type="ECO:0000313" key="15">
    <source>
        <dbReference type="EMBL" id="ART81356.1"/>
    </source>
</evidence>
<dbReference type="GO" id="GO:0032049">
    <property type="term" value="P:cardiolipin biosynthetic process"/>
    <property type="evidence" value="ECO:0007669"/>
    <property type="project" value="UniProtKB-UniRule"/>
</dbReference>
<gene>
    <name evidence="15" type="ORF">CBP31_00835</name>
</gene>
<evidence type="ECO:0000256" key="10">
    <source>
        <dbReference type="ARBA" id="ARBA00023209"/>
    </source>
</evidence>
<evidence type="ECO:0000256" key="3">
    <source>
        <dbReference type="ARBA" id="ARBA00022516"/>
    </source>
</evidence>
<dbReference type="InterPro" id="IPR027379">
    <property type="entry name" value="CLS_N"/>
</dbReference>
<evidence type="ECO:0000256" key="8">
    <source>
        <dbReference type="ARBA" id="ARBA00023098"/>
    </source>
</evidence>
<feature type="transmembrane region" description="Helical" evidence="13">
    <location>
        <begin position="32"/>
        <end position="51"/>
    </location>
</feature>
<dbReference type="GO" id="GO:0008808">
    <property type="term" value="F:cardiolipin synthase activity"/>
    <property type="evidence" value="ECO:0007669"/>
    <property type="project" value="UniProtKB-UniRule"/>
</dbReference>
<feature type="domain" description="PLD phosphodiesterase" evidence="14">
    <location>
        <begin position="393"/>
        <end position="420"/>
    </location>
</feature>
<evidence type="ECO:0000256" key="13">
    <source>
        <dbReference type="SAM" id="Phobius"/>
    </source>
</evidence>
<dbReference type="EMBL" id="CP021377">
    <property type="protein sequence ID" value="ART81356.1"/>
    <property type="molecule type" value="Genomic_DNA"/>
</dbReference>
<dbReference type="InterPro" id="IPR022924">
    <property type="entry name" value="Cardiolipin_synthase"/>
</dbReference>
<keyword evidence="11" id="KW-1208">Phospholipid metabolism</keyword>
<dbReference type="NCBIfam" id="TIGR04265">
    <property type="entry name" value="bac_cardiolipin"/>
    <property type="match status" value="1"/>
</dbReference>
<evidence type="ECO:0000256" key="2">
    <source>
        <dbReference type="ARBA" id="ARBA00022475"/>
    </source>
</evidence>
<evidence type="ECO:0000313" key="16">
    <source>
        <dbReference type="Proteomes" id="UP000243937"/>
    </source>
</evidence>
<keyword evidence="3" id="KW-0444">Lipid biosynthesis</keyword>
<evidence type="ECO:0000256" key="4">
    <source>
        <dbReference type="ARBA" id="ARBA00022679"/>
    </source>
</evidence>
<keyword evidence="10" id="KW-0594">Phospholipid biosynthesis</keyword>
<keyword evidence="2" id="KW-1003">Cell membrane</keyword>
<dbReference type="Pfam" id="PF13396">
    <property type="entry name" value="PLDc_N"/>
    <property type="match status" value="1"/>
</dbReference>
<keyword evidence="4" id="KW-0808">Transferase</keyword>